<evidence type="ECO:0000313" key="3">
    <source>
        <dbReference type="Proteomes" id="UP000244924"/>
    </source>
</evidence>
<keyword evidence="1" id="KW-0671">Queuosine biosynthesis</keyword>
<reference evidence="2 3" key="1">
    <citation type="submission" date="2018-03" db="EMBL/GenBank/DDBJ databases">
        <authorList>
            <person name="Keele B.F."/>
        </authorList>
    </citation>
    <scope>NUCLEOTIDE SEQUENCE [LARGE SCALE GENOMIC DNA]</scope>
    <source>
        <strain evidence="2 3">CECT 8626</strain>
    </source>
</reference>
<name>A0A2R8BLT5_9RHOB</name>
<evidence type="ECO:0000256" key="1">
    <source>
        <dbReference type="ARBA" id="ARBA00022785"/>
    </source>
</evidence>
<evidence type="ECO:0000313" key="2">
    <source>
        <dbReference type="EMBL" id="SPH24387.1"/>
    </source>
</evidence>
<keyword evidence="3" id="KW-1185">Reference proteome</keyword>
<organism evidence="2 3">
    <name type="scientific">Albidovulum aquaemixtae</name>
    <dbReference type="NCBI Taxonomy" id="1542388"/>
    <lineage>
        <taxon>Bacteria</taxon>
        <taxon>Pseudomonadati</taxon>
        <taxon>Pseudomonadota</taxon>
        <taxon>Alphaproteobacteria</taxon>
        <taxon>Rhodobacterales</taxon>
        <taxon>Paracoccaceae</taxon>
        <taxon>Albidovulum</taxon>
    </lineage>
</organism>
<dbReference type="EC" id="6.3.4.20" evidence="2"/>
<accession>A0A2R8BLT5</accession>
<dbReference type="EMBL" id="OMOQ01000003">
    <property type="protein sequence ID" value="SPH24387.1"/>
    <property type="molecule type" value="Genomic_DNA"/>
</dbReference>
<dbReference type="Gene3D" id="3.40.50.620">
    <property type="entry name" value="HUPs"/>
    <property type="match status" value="1"/>
</dbReference>
<gene>
    <name evidence="2" type="primary">queC_2</name>
    <name evidence="2" type="ORF">DEA8626_03439</name>
</gene>
<dbReference type="OrthoDB" id="9789567at2"/>
<protein>
    <submittedName>
        <fullName evidence="2">7-cyano-7-deazaguanine synthase</fullName>
        <ecNumber evidence="2">6.3.4.20</ecNumber>
    </submittedName>
</protein>
<dbReference type="Proteomes" id="UP000244924">
    <property type="component" value="Unassembled WGS sequence"/>
</dbReference>
<proteinExistence type="predicted"/>
<dbReference type="GO" id="GO:0016874">
    <property type="term" value="F:ligase activity"/>
    <property type="evidence" value="ECO:0007669"/>
    <property type="project" value="UniProtKB-KW"/>
</dbReference>
<dbReference type="GO" id="GO:0008616">
    <property type="term" value="P:tRNA queuosine(34) biosynthetic process"/>
    <property type="evidence" value="ECO:0007669"/>
    <property type="project" value="UniProtKB-KW"/>
</dbReference>
<dbReference type="Pfam" id="PF06508">
    <property type="entry name" value="QueC"/>
    <property type="match status" value="1"/>
</dbReference>
<dbReference type="RefSeq" id="WP_108854397.1">
    <property type="nucleotide sequence ID" value="NZ_OMOQ01000003.1"/>
</dbReference>
<dbReference type="AlphaFoldDB" id="A0A2R8BLT5"/>
<dbReference type="SUPFAM" id="SSF52402">
    <property type="entry name" value="Adenine nucleotide alpha hydrolases-like"/>
    <property type="match status" value="1"/>
</dbReference>
<sequence length="620" mass="68632">MGAAAPPPEHRVRCLGHVAGPRRGERLTFEIDGETRHATLRIGQLTKELAASLPAKTLDLLDLATLVYAVDAAVRRGGTADQRMGAKWYRRFLIEMPVRDLAAWSDFDLKRELEEMLLFLSGDRFEFAFRATEDLVQTASPFFRFGPDEGWRPDRVLMFSGGLDSFAGALEEIVDHGNRVALISHFSSTKIAPIQRDLVAALKDGLGKNMARHFPVQIQLGKGTNLEGTHRTRSFLFAALGTVVALAFNRDRVSFHENGIVSLNLAPVANVLGTRASRTTHPQALDRFTSFFGQLVGTGMRIDNPFFWKTKTDVLLTISRLKMADQIAHTRSCADVHNQTIQHVHCGRCSQCIDRRFAVLAAGLERFDPAEAYRIDLLTGERNAVQDREMALSYLRNAIEAEFTTPISLLASHPEIVAAITHVGEPTAPALDRIVALLNRHGRAVADVIQSATDRRPPSDFPADSLPNLFGDIRRAQMSAYPPLGADRSTEAAQPRFVTLVFDDERKRLSIEDRIDIGSGATYRLLRALAEYHLAAAGKGLDPFDYPMIAAQKLAHKLAVASDEHVRKSVMRARTLLAKRFASAQLDPELGRGVIENNPWRGYRLDPQLVAVRLGSLDMG</sequence>
<keyword evidence="2" id="KW-0436">Ligase</keyword>
<dbReference type="InterPro" id="IPR018317">
    <property type="entry name" value="QueC"/>
</dbReference>
<dbReference type="InterPro" id="IPR014729">
    <property type="entry name" value="Rossmann-like_a/b/a_fold"/>
</dbReference>